<dbReference type="Proteomes" id="UP000026682">
    <property type="component" value="Unassembled WGS sequence"/>
</dbReference>
<name>A0A158M455_9BORD</name>
<evidence type="ECO:0000313" key="1">
    <source>
        <dbReference type="EMBL" id="KAK89828.1"/>
    </source>
</evidence>
<comment type="caution">
    <text evidence="1">The sequence shown here is derived from an EMBL/GenBank/DDBJ whole genome shotgun (WGS) entry which is preliminary data.</text>
</comment>
<evidence type="ECO:0000313" key="2">
    <source>
        <dbReference type="Proteomes" id="UP000026682"/>
    </source>
</evidence>
<dbReference type="AlphaFoldDB" id="A0A158M455"/>
<gene>
    <name evidence="1" type="ORF">L497_1412</name>
</gene>
<accession>A0A158M455</accession>
<reference evidence="1 2" key="1">
    <citation type="submission" date="2014-03" db="EMBL/GenBank/DDBJ databases">
        <title>Genome sequence of Bordetella holmseii.</title>
        <authorList>
            <person name="Harvill E."/>
            <person name="Goodfield L.L."/>
            <person name="Ivanov Y."/>
            <person name="Meyer J.A."/>
            <person name="Newth C."/>
            <person name="Cassiday P."/>
            <person name="Tondella M.L."/>
            <person name="Liao P."/>
            <person name="Zimmerman J."/>
            <person name="Meert K."/>
            <person name="Wessel D."/>
            <person name="Berger J."/>
            <person name="Dean J.M."/>
            <person name="Holubkov R."/>
            <person name="Burr J."/>
            <person name="Liu T."/>
            <person name="Brinkac L.M."/>
            <person name="Sanka R."/>
            <person name="Kim M."/>
            <person name="Losada L."/>
        </authorList>
    </citation>
    <scope>NUCLEOTIDE SEQUENCE [LARGE SCALE GENOMIC DNA]</scope>
    <source>
        <strain evidence="1 2">CDC-H585-BH</strain>
    </source>
</reference>
<keyword evidence="1" id="KW-0808">Transferase</keyword>
<dbReference type="STRING" id="35814.BBB42_14540"/>
<proteinExistence type="predicted"/>
<dbReference type="EMBL" id="JFZZ01000087">
    <property type="protein sequence ID" value="KAK89828.1"/>
    <property type="molecule type" value="Genomic_DNA"/>
</dbReference>
<protein>
    <submittedName>
        <fullName evidence="1">Putative N-acetyltransferase YedL</fullName>
    </submittedName>
</protein>
<dbReference type="GO" id="GO:0016740">
    <property type="term" value="F:transferase activity"/>
    <property type="evidence" value="ECO:0007669"/>
    <property type="project" value="UniProtKB-KW"/>
</dbReference>
<feature type="non-terminal residue" evidence="1">
    <location>
        <position position="64"/>
    </location>
</feature>
<sequence>MPQLVRLVYTHPVYHFTAVLGHDVEQVVDDLGVGAVGLDLQLIGRRHVDRYGPDLLGNPSWQLF</sequence>
<organism evidence="1 2">
    <name type="scientific">Bordetella holmesii CDC-H585-BH</name>
    <dbReference type="NCBI Taxonomy" id="1331206"/>
    <lineage>
        <taxon>Bacteria</taxon>
        <taxon>Pseudomonadati</taxon>
        <taxon>Pseudomonadota</taxon>
        <taxon>Betaproteobacteria</taxon>
        <taxon>Burkholderiales</taxon>
        <taxon>Alcaligenaceae</taxon>
        <taxon>Bordetella</taxon>
    </lineage>
</organism>